<dbReference type="EMBL" id="JAUTBA010000001">
    <property type="protein sequence ID" value="MDQ1150515.1"/>
    <property type="molecule type" value="Genomic_DNA"/>
</dbReference>
<dbReference type="RefSeq" id="WP_307186140.1">
    <property type="nucleotide sequence ID" value="NZ_JAUTBA010000001.1"/>
</dbReference>
<reference evidence="1 2" key="1">
    <citation type="submission" date="2023-07" db="EMBL/GenBank/DDBJ databases">
        <title>Functional and genomic diversity of the sorghum phyllosphere microbiome.</title>
        <authorList>
            <person name="Shade A."/>
        </authorList>
    </citation>
    <scope>NUCLEOTIDE SEQUENCE [LARGE SCALE GENOMIC DNA]</scope>
    <source>
        <strain evidence="1 2">SORGH_AS_0892</strain>
    </source>
</reference>
<proteinExistence type="predicted"/>
<evidence type="ECO:0000313" key="2">
    <source>
        <dbReference type="Proteomes" id="UP001244640"/>
    </source>
</evidence>
<keyword evidence="2" id="KW-1185">Reference proteome</keyword>
<name>A0ABU0U6C7_9SPHI</name>
<protein>
    <submittedName>
        <fullName evidence="1">Uncharacterized protein</fullName>
    </submittedName>
</protein>
<organism evidence="1 2">
    <name type="scientific">Sphingobacterium zeae</name>
    <dbReference type="NCBI Taxonomy" id="1776859"/>
    <lineage>
        <taxon>Bacteria</taxon>
        <taxon>Pseudomonadati</taxon>
        <taxon>Bacteroidota</taxon>
        <taxon>Sphingobacteriia</taxon>
        <taxon>Sphingobacteriales</taxon>
        <taxon>Sphingobacteriaceae</taxon>
        <taxon>Sphingobacterium</taxon>
    </lineage>
</organism>
<evidence type="ECO:0000313" key="1">
    <source>
        <dbReference type="EMBL" id="MDQ1150515.1"/>
    </source>
</evidence>
<accession>A0ABU0U6C7</accession>
<gene>
    <name evidence="1" type="ORF">QE382_002499</name>
</gene>
<sequence length="299" mass="35378">MMTKNTNEHKIISTKEDLDYLICRIASKDPFAHTFKFDVRALFVQLIKSLGINYEDFVQHYFYYDENRNLHISESERGFVWISTYGLVAKEKTTDNSMVNACAVQYYILSLLINKAIEVIEKKSVYDVDSYDFGQLTELTPALFQNIIFYIEVFCKAYINLNGKVPKFDHKLANVYSDLKRIMYEKRHNNTHFQARIVDYLAKIIVYVNSIPGDFKEQFVKYDHNKEDHTIISFSLVNLKEMKYVFSLCEDFIMDFYYEKGKSHYLVSGLFESLIDMCKNKEQEDAIKNSYKHLLYEDI</sequence>
<comment type="caution">
    <text evidence="1">The sequence shown here is derived from an EMBL/GenBank/DDBJ whole genome shotgun (WGS) entry which is preliminary data.</text>
</comment>
<dbReference type="Proteomes" id="UP001244640">
    <property type="component" value="Unassembled WGS sequence"/>
</dbReference>